<dbReference type="EMBL" id="KB467831">
    <property type="protein sequence ID" value="PCH33463.1"/>
    <property type="molecule type" value="Genomic_DNA"/>
</dbReference>
<evidence type="ECO:0000313" key="2">
    <source>
        <dbReference type="EMBL" id="PCH33463.1"/>
    </source>
</evidence>
<organism evidence="2 3">
    <name type="scientific">Wolfiporia cocos (strain MD-104)</name>
    <name type="common">Brown rot fungus</name>
    <dbReference type="NCBI Taxonomy" id="742152"/>
    <lineage>
        <taxon>Eukaryota</taxon>
        <taxon>Fungi</taxon>
        <taxon>Dikarya</taxon>
        <taxon>Basidiomycota</taxon>
        <taxon>Agaricomycotina</taxon>
        <taxon>Agaricomycetes</taxon>
        <taxon>Polyporales</taxon>
        <taxon>Phaeolaceae</taxon>
        <taxon>Wolfiporia</taxon>
    </lineage>
</organism>
<name>A0A2H3J104_WOLCO</name>
<dbReference type="Pfam" id="PF00075">
    <property type="entry name" value="RNase_H"/>
    <property type="match status" value="1"/>
</dbReference>
<dbReference type="InterPro" id="IPR012337">
    <property type="entry name" value="RNaseH-like_sf"/>
</dbReference>
<dbReference type="STRING" id="742152.A0A2H3J104"/>
<dbReference type="InterPro" id="IPR002156">
    <property type="entry name" value="RNaseH_domain"/>
</dbReference>
<evidence type="ECO:0000313" key="3">
    <source>
        <dbReference type="Proteomes" id="UP000218811"/>
    </source>
</evidence>
<evidence type="ECO:0000259" key="1">
    <source>
        <dbReference type="PROSITE" id="PS50879"/>
    </source>
</evidence>
<dbReference type="AlphaFoldDB" id="A0A2H3J104"/>
<dbReference type="Proteomes" id="UP000218811">
    <property type="component" value="Unassembled WGS sequence"/>
</dbReference>
<accession>A0A2H3J104</accession>
<dbReference type="PROSITE" id="PS50879">
    <property type="entry name" value="RNASE_H_1"/>
    <property type="match status" value="1"/>
</dbReference>
<gene>
    <name evidence="2" type="ORF">WOLCODRAFT_147557</name>
</gene>
<dbReference type="InterPro" id="IPR036397">
    <property type="entry name" value="RNaseH_sf"/>
</dbReference>
<dbReference type="GO" id="GO:0004523">
    <property type="term" value="F:RNA-DNA hybrid ribonuclease activity"/>
    <property type="evidence" value="ECO:0007669"/>
    <property type="project" value="InterPro"/>
</dbReference>
<keyword evidence="3" id="KW-1185">Reference proteome</keyword>
<dbReference type="OMA" id="KETGRIM"/>
<sequence>MPSSPLTGMLAGDGQNRAIRVGGPLQSNQIGELIGAIVVASTVPDFSPLLLVTDSTYVIDGLTIHLPHWEDRGWLGVANMHTSLLWVKGHADIEGNIQADALVGQGSRGDPPVETDLLVPTNFHLLGARLASLSQCLAYMSVHLRNATPTQLSATRSLDLAQAAIQERTGHLPNPARIWQSLWSADLSPNISDFLWKTAHNAYQVGSFWYHVSGAEERAICPVCQVDKSMEHILVYCNAPGPTTVW</sequence>
<proteinExistence type="predicted"/>
<dbReference type="OrthoDB" id="2752996at2759"/>
<protein>
    <recommendedName>
        <fullName evidence="1">RNase H type-1 domain-containing protein</fullName>
    </recommendedName>
</protein>
<reference evidence="2 3" key="1">
    <citation type="journal article" date="2012" name="Science">
        <title>The Paleozoic origin of enzymatic lignin decomposition reconstructed from 31 fungal genomes.</title>
        <authorList>
            <person name="Floudas D."/>
            <person name="Binder M."/>
            <person name="Riley R."/>
            <person name="Barry K."/>
            <person name="Blanchette R.A."/>
            <person name="Henrissat B."/>
            <person name="Martinez A.T."/>
            <person name="Otillar R."/>
            <person name="Spatafora J.W."/>
            <person name="Yadav J.S."/>
            <person name="Aerts A."/>
            <person name="Benoit I."/>
            <person name="Boyd A."/>
            <person name="Carlson A."/>
            <person name="Copeland A."/>
            <person name="Coutinho P.M."/>
            <person name="de Vries R.P."/>
            <person name="Ferreira P."/>
            <person name="Findley K."/>
            <person name="Foster B."/>
            <person name="Gaskell J."/>
            <person name="Glotzer D."/>
            <person name="Gorecki P."/>
            <person name="Heitman J."/>
            <person name="Hesse C."/>
            <person name="Hori C."/>
            <person name="Igarashi K."/>
            <person name="Jurgens J.A."/>
            <person name="Kallen N."/>
            <person name="Kersten P."/>
            <person name="Kohler A."/>
            <person name="Kuees U."/>
            <person name="Kumar T.K.A."/>
            <person name="Kuo A."/>
            <person name="LaButti K."/>
            <person name="Larrondo L.F."/>
            <person name="Lindquist E."/>
            <person name="Ling A."/>
            <person name="Lombard V."/>
            <person name="Lucas S."/>
            <person name="Lundell T."/>
            <person name="Martin R."/>
            <person name="McLaughlin D.J."/>
            <person name="Morgenstern I."/>
            <person name="Morin E."/>
            <person name="Murat C."/>
            <person name="Nagy L.G."/>
            <person name="Nolan M."/>
            <person name="Ohm R.A."/>
            <person name="Patyshakuliyeva A."/>
            <person name="Rokas A."/>
            <person name="Ruiz-Duenas F.J."/>
            <person name="Sabat G."/>
            <person name="Salamov A."/>
            <person name="Samejima M."/>
            <person name="Schmutz J."/>
            <person name="Slot J.C."/>
            <person name="St John F."/>
            <person name="Stenlid J."/>
            <person name="Sun H."/>
            <person name="Sun S."/>
            <person name="Syed K."/>
            <person name="Tsang A."/>
            <person name="Wiebenga A."/>
            <person name="Young D."/>
            <person name="Pisabarro A."/>
            <person name="Eastwood D.C."/>
            <person name="Martin F."/>
            <person name="Cullen D."/>
            <person name="Grigoriev I.V."/>
            <person name="Hibbett D.S."/>
        </authorList>
    </citation>
    <scope>NUCLEOTIDE SEQUENCE [LARGE SCALE GENOMIC DNA]</scope>
    <source>
        <strain evidence="2 3">MD-104</strain>
    </source>
</reference>
<dbReference type="GO" id="GO:0003676">
    <property type="term" value="F:nucleic acid binding"/>
    <property type="evidence" value="ECO:0007669"/>
    <property type="project" value="InterPro"/>
</dbReference>
<feature type="domain" description="RNase H type-1" evidence="1">
    <location>
        <begin position="1"/>
        <end position="108"/>
    </location>
</feature>
<dbReference type="SUPFAM" id="SSF53098">
    <property type="entry name" value="Ribonuclease H-like"/>
    <property type="match status" value="1"/>
</dbReference>
<dbReference type="Gene3D" id="3.30.420.10">
    <property type="entry name" value="Ribonuclease H-like superfamily/Ribonuclease H"/>
    <property type="match status" value="1"/>
</dbReference>